<evidence type="ECO:0000259" key="11">
    <source>
        <dbReference type="Pfam" id="PF02463"/>
    </source>
</evidence>
<evidence type="ECO:0000256" key="10">
    <source>
        <dbReference type="SAM" id="Coils"/>
    </source>
</evidence>
<dbReference type="STRING" id="1519643.SAMN06295933_1234"/>
<dbReference type="AlphaFoldDB" id="A0A1X7CT44"/>
<reference evidence="13" key="1">
    <citation type="submission" date="2017-04" db="EMBL/GenBank/DDBJ databases">
        <authorList>
            <person name="Varghese N."/>
            <person name="Submissions S."/>
        </authorList>
    </citation>
    <scope>NUCLEOTIDE SEQUENCE [LARGE SCALE GENOMIC DNA]</scope>
    <source>
        <strain evidence="13">K3S</strain>
    </source>
</reference>
<evidence type="ECO:0000256" key="4">
    <source>
        <dbReference type="ARBA" id="ARBA00022741"/>
    </source>
</evidence>
<keyword evidence="6" id="KW-0067">ATP-binding</keyword>
<proteinExistence type="inferred from homology"/>
<dbReference type="PANTHER" id="PTHR11059">
    <property type="entry name" value="DNA REPAIR PROTEIN RECN"/>
    <property type="match status" value="1"/>
</dbReference>
<dbReference type="RefSeq" id="WP_085099880.1">
    <property type="nucleotide sequence ID" value="NZ_FWZU01000002.1"/>
</dbReference>
<name>A0A1X7CT44_9BACT</name>
<dbReference type="GO" id="GO:0005524">
    <property type="term" value="F:ATP binding"/>
    <property type="evidence" value="ECO:0007669"/>
    <property type="project" value="UniProtKB-KW"/>
</dbReference>
<accession>A0A1X7CT44</accession>
<evidence type="ECO:0000256" key="2">
    <source>
        <dbReference type="ARBA" id="ARBA00009441"/>
    </source>
</evidence>
<evidence type="ECO:0000256" key="9">
    <source>
        <dbReference type="PIRNR" id="PIRNR003128"/>
    </source>
</evidence>
<evidence type="ECO:0000313" key="13">
    <source>
        <dbReference type="Proteomes" id="UP000192906"/>
    </source>
</evidence>
<comment type="function">
    <text evidence="1 9">May be involved in recombinational repair of damaged DNA.</text>
</comment>
<evidence type="ECO:0000256" key="1">
    <source>
        <dbReference type="ARBA" id="ARBA00003618"/>
    </source>
</evidence>
<gene>
    <name evidence="12" type="ORF">SAMN06295933_1234</name>
</gene>
<evidence type="ECO:0000256" key="3">
    <source>
        <dbReference type="ARBA" id="ARBA00021315"/>
    </source>
</evidence>
<protein>
    <recommendedName>
        <fullName evidence="3 9">DNA repair protein RecN</fullName>
    </recommendedName>
    <alternativeName>
        <fullName evidence="8 9">Recombination protein N</fullName>
    </alternativeName>
</protein>
<evidence type="ECO:0000256" key="6">
    <source>
        <dbReference type="ARBA" id="ARBA00022840"/>
    </source>
</evidence>
<dbReference type="GO" id="GO:0009432">
    <property type="term" value="P:SOS response"/>
    <property type="evidence" value="ECO:0007669"/>
    <property type="project" value="TreeGrafter"/>
</dbReference>
<sequence length="519" mass="59464">MLELLRIRDLALIEDAEIEFAPGMNALTGETGAGKSFILRAIDFLTGQRMNADMVRPGKKQALVEAMFIHPDGQESIVRRVLSAETGRSKVYVNDKLSSQTIIREMGATMILHTSQHAQQRLLQPSYQCTILDTFLKDSALPKTKDNILSSLRELLTKKNELKKRSATLLEKKDFLEFQLKEIEEVAPYPGEEDELLEKKNLLRQHEDAGKCIQNAMDIMRGEQDLSGGLSSLSSEMERVCDIFPDYEKDRETVVEFKHFIDELAMRLRSQPLDFEMEETIDDIEERLYDLSKLKRKLGRTLDQIMDMQKEIEDNLNFLDSCTIELAQISRKEKELVDKLRVTLESLFEARKIAATKLTSRIEAELKGLGFSEHVRVEFEFQPHELYPDLYEMRGRLMWIPNPGQAPQPLEKIASGGELSRFMLAITGLQSETDKPTLIFDEIDSGIGGTTLNRVGEKMQELAKRQQMILITHWPQLAELADRHFLIHKGVVNKETFTTCRQLDENEITAEISRMKGQE</sequence>
<dbReference type="InterPro" id="IPR004604">
    <property type="entry name" value="DNA_recomb/repair_RecN"/>
</dbReference>
<dbReference type="EMBL" id="FWZU01000002">
    <property type="protein sequence ID" value="SMF02718.1"/>
    <property type="molecule type" value="Genomic_DNA"/>
</dbReference>
<evidence type="ECO:0000256" key="5">
    <source>
        <dbReference type="ARBA" id="ARBA00022763"/>
    </source>
</evidence>
<keyword evidence="7 9" id="KW-0234">DNA repair</keyword>
<keyword evidence="5 9" id="KW-0227">DNA damage</keyword>
<dbReference type="Pfam" id="PF02463">
    <property type="entry name" value="SMC_N"/>
    <property type="match status" value="1"/>
</dbReference>
<dbReference type="Proteomes" id="UP000192906">
    <property type="component" value="Unassembled WGS sequence"/>
</dbReference>
<comment type="similarity">
    <text evidence="2 9">Belongs to the RecN family.</text>
</comment>
<evidence type="ECO:0000256" key="7">
    <source>
        <dbReference type="ARBA" id="ARBA00023204"/>
    </source>
</evidence>
<dbReference type="GO" id="GO:0006310">
    <property type="term" value="P:DNA recombination"/>
    <property type="evidence" value="ECO:0007669"/>
    <property type="project" value="InterPro"/>
</dbReference>
<dbReference type="InterPro" id="IPR027417">
    <property type="entry name" value="P-loop_NTPase"/>
</dbReference>
<dbReference type="PANTHER" id="PTHR11059:SF0">
    <property type="entry name" value="DNA REPAIR PROTEIN RECN"/>
    <property type="match status" value="1"/>
</dbReference>
<evidence type="ECO:0000256" key="8">
    <source>
        <dbReference type="ARBA" id="ARBA00033408"/>
    </source>
</evidence>
<dbReference type="InterPro" id="IPR003395">
    <property type="entry name" value="RecF/RecN/SMC_N"/>
</dbReference>
<feature type="coiled-coil region" evidence="10">
    <location>
        <begin position="145"/>
        <end position="172"/>
    </location>
</feature>
<keyword evidence="4" id="KW-0547">Nucleotide-binding</keyword>
<dbReference type="Gene3D" id="3.40.50.300">
    <property type="entry name" value="P-loop containing nucleotide triphosphate hydrolases"/>
    <property type="match status" value="2"/>
</dbReference>
<keyword evidence="13" id="KW-1185">Reference proteome</keyword>
<dbReference type="SUPFAM" id="SSF52540">
    <property type="entry name" value="P-loop containing nucleoside triphosphate hydrolases"/>
    <property type="match status" value="2"/>
</dbReference>
<dbReference type="GO" id="GO:0006281">
    <property type="term" value="P:DNA repair"/>
    <property type="evidence" value="ECO:0007669"/>
    <property type="project" value="UniProtKB-KW"/>
</dbReference>
<dbReference type="GO" id="GO:0043590">
    <property type="term" value="C:bacterial nucleoid"/>
    <property type="evidence" value="ECO:0007669"/>
    <property type="project" value="TreeGrafter"/>
</dbReference>
<dbReference type="CDD" id="cd03241">
    <property type="entry name" value="ABC_RecN"/>
    <property type="match status" value="1"/>
</dbReference>
<dbReference type="OrthoDB" id="9806954at2"/>
<keyword evidence="10" id="KW-0175">Coiled coil</keyword>
<dbReference type="PIRSF" id="PIRSF003128">
    <property type="entry name" value="RecN"/>
    <property type="match status" value="1"/>
</dbReference>
<organism evidence="12 13">
    <name type="scientific">Desulfovibrio gilichinskyi</name>
    <dbReference type="NCBI Taxonomy" id="1519643"/>
    <lineage>
        <taxon>Bacteria</taxon>
        <taxon>Pseudomonadati</taxon>
        <taxon>Thermodesulfobacteriota</taxon>
        <taxon>Desulfovibrionia</taxon>
        <taxon>Desulfovibrionales</taxon>
        <taxon>Desulfovibrionaceae</taxon>
        <taxon>Desulfovibrio</taxon>
    </lineage>
</organism>
<feature type="domain" description="RecF/RecN/SMC N-terminal" evidence="11">
    <location>
        <begin position="13"/>
        <end position="487"/>
    </location>
</feature>
<evidence type="ECO:0000313" key="12">
    <source>
        <dbReference type="EMBL" id="SMF02718.1"/>
    </source>
</evidence>